<comment type="caution">
    <text evidence="1">The sequence shown here is derived from an EMBL/GenBank/DDBJ whole genome shotgun (WGS) entry which is preliminary data.</text>
</comment>
<evidence type="ECO:0000313" key="2">
    <source>
        <dbReference type="Proteomes" id="UP000325313"/>
    </source>
</evidence>
<protein>
    <submittedName>
        <fullName evidence="1">Uncharacterized protein</fullName>
    </submittedName>
</protein>
<dbReference type="AlphaFoldDB" id="A0A5B0RT98"/>
<reference evidence="1 2" key="1">
    <citation type="submission" date="2019-05" db="EMBL/GenBank/DDBJ databases">
        <title>Emergence of the Ug99 lineage of the wheat stem rust pathogen through somatic hybridization.</title>
        <authorList>
            <person name="Li F."/>
            <person name="Upadhyaya N.M."/>
            <person name="Sperschneider J."/>
            <person name="Matny O."/>
            <person name="Nguyen-Phuc H."/>
            <person name="Mago R."/>
            <person name="Raley C."/>
            <person name="Miller M.E."/>
            <person name="Silverstein K.A.T."/>
            <person name="Henningsen E."/>
            <person name="Hirsch C.D."/>
            <person name="Visser B."/>
            <person name="Pretorius Z.A."/>
            <person name="Steffenson B.J."/>
            <person name="Schwessinger B."/>
            <person name="Dodds P.N."/>
            <person name="Figueroa M."/>
        </authorList>
    </citation>
    <scope>NUCLEOTIDE SEQUENCE [LARGE SCALE GENOMIC DNA]</scope>
    <source>
        <strain evidence="1 2">Ug99</strain>
    </source>
</reference>
<proteinExistence type="predicted"/>
<accession>A0A5B0RT98</accession>
<dbReference type="EMBL" id="VDEP01000140">
    <property type="protein sequence ID" value="KAA1128562.1"/>
    <property type="molecule type" value="Genomic_DNA"/>
</dbReference>
<gene>
    <name evidence="1" type="ORF">PGTUg99_000366</name>
</gene>
<organism evidence="1 2">
    <name type="scientific">Puccinia graminis f. sp. tritici</name>
    <dbReference type="NCBI Taxonomy" id="56615"/>
    <lineage>
        <taxon>Eukaryota</taxon>
        <taxon>Fungi</taxon>
        <taxon>Dikarya</taxon>
        <taxon>Basidiomycota</taxon>
        <taxon>Pucciniomycotina</taxon>
        <taxon>Pucciniomycetes</taxon>
        <taxon>Pucciniales</taxon>
        <taxon>Pucciniaceae</taxon>
        <taxon>Puccinia</taxon>
    </lineage>
</organism>
<name>A0A5B0RT98_PUCGR</name>
<evidence type="ECO:0000313" key="1">
    <source>
        <dbReference type="EMBL" id="KAA1128562.1"/>
    </source>
</evidence>
<sequence>MKLFVYGHFLEENLRIRVIRQKHHDQNDLEPRSPFSSARSVVGSLCNQPSSETGLPLGFHSSRQVGSILANRFSVVIRGGRTWSKGKQLQYD</sequence>
<dbReference type="Proteomes" id="UP000325313">
    <property type="component" value="Unassembled WGS sequence"/>
</dbReference>